<comment type="caution">
    <text evidence="1">The sequence shown here is derived from an EMBL/GenBank/DDBJ whole genome shotgun (WGS) entry which is preliminary data.</text>
</comment>
<dbReference type="OrthoDB" id="5917239at2759"/>
<dbReference type="AlphaFoldDB" id="A0A0V1FQU0"/>
<proteinExistence type="predicted"/>
<name>A0A0V1FQU0_TRIPS</name>
<accession>A0A0V1FQU0</accession>
<sequence>MHHFFGNHCRPGYSSVLFYCDVIIFCVHFKPECERRHLVANNLKGRFCFSRNSFVIKLFVASQFVKLRIDSSAR</sequence>
<reference evidence="1 2" key="1">
    <citation type="submission" date="2015-01" db="EMBL/GenBank/DDBJ databases">
        <title>Evolution of Trichinella species and genotypes.</title>
        <authorList>
            <person name="Korhonen P.K."/>
            <person name="Edoardo P."/>
            <person name="Giuseppe L.R."/>
            <person name="Gasser R.B."/>
        </authorList>
    </citation>
    <scope>NUCLEOTIDE SEQUENCE [LARGE SCALE GENOMIC DNA]</scope>
    <source>
        <strain evidence="1">ISS470</strain>
    </source>
</reference>
<protein>
    <submittedName>
        <fullName evidence="1">Uncharacterized protein</fullName>
    </submittedName>
</protein>
<keyword evidence="2" id="KW-1185">Reference proteome</keyword>
<evidence type="ECO:0000313" key="1">
    <source>
        <dbReference type="EMBL" id="KRY88207.1"/>
    </source>
</evidence>
<organism evidence="1 2">
    <name type="scientific">Trichinella pseudospiralis</name>
    <name type="common">Parasitic roundworm</name>
    <dbReference type="NCBI Taxonomy" id="6337"/>
    <lineage>
        <taxon>Eukaryota</taxon>
        <taxon>Metazoa</taxon>
        <taxon>Ecdysozoa</taxon>
        <taxon>Nematoda</taxon>
        <taxon>Enoplea</taxon>
        <taxon>Dorylaimia</taxon>
        <taxon>Trichinellida</taxon>
        <taxon>Trichinellidae</taxon>
        <taxon>Trichinella</taxon>
    </lineage>
</organism>
<dbReference type="EMBL" id="JYDT01000044">
    <property type="protein sequence ID" value="KRY88207.1"/>
    <property type="molecule type" value="Genomic_DNA"/>
</dbReference>
<evidence type="ECO:0000313" key="2">
    <source>
        <dbReference type="Proteomes" id="UP000054995"/>
    </source>
</evidence>
<dbReference type="Proteomes" id="UP000054995">
    <property type="component" value="Unassembled WGS sequence"/>
</dbReference>
<gene>
    <name evidence="1" type="ORF">T4D_16272</name>
</gene>